<proteinExistence type="predicted"/>
<protein>
    <recommendedName>
        <fullName evidence="3">Phage tail protein</fullName>
    </recommendedName>
</protein>
<comment type="caution">
    <text evidence="1">The sequence shown here is derived from an EMBL/GenBank/DDBJ whole genome shotgun (WGS) entry which is preliminary data.</text>
</comment>
<name>A0ABT6MEQ0_9NOCA</name>
<accession>A0ABT6MEQ0</accession>
<evidence type="ECO:0000313" key="1">
    <source>
        <dbReference type="EMBL" id="MDH6282798.1"/>
    </source>
</evidence>
<organism evidence="1 2">
    <name type="scientific">Prescottella agglutinans</name>
    <dbReference type="NCBI Taxonomy" id="1644129"/>
    <lineage>
        <taxon>Bacteria</taxon>
        <taxon>Bacillati</taxon>
        <taxon>Actinomycetota</taxon>
        <taxon>Actinomycetes</taxon>
        <taxon>Mycobacteriales</taxon>
        <taxon>Nocardiaceae</taxon>
        <taxon>Prescottella</taxon>
    </lineage>
</organism>
<dbReference type="EMBL" id="JARXVC010000011">
    <property type="protein sequence ID" value="MDH6282798.1"/>
    <property type="molecule type" value="Genomic_DNA"/>
</dbReference>
<gene>
    <name evidence="1" type="ORF">M2280_004035</name>
</gene>
<evidence type="ECO:0008006" key="3">
    <source>
        <dbReference type="Google" id="ProtNLM"/>
    </source>
</evidence>
<sequence>MTFPLVDHRARVVYIGLSGRVWHLSGLRMGEEGVTLGTDPKGFLFPPVDLLWNEGARQDGATYLDSVYPKRELDFVAQIGFEGEPRRYPYIFDAWMRDWSTKECGHLGVWTNEFGWRWLRVRLGGAPEPLFGKDPRLIGACDFGMTAVADDPFWYSFESKGLWKNTSGASWGSLRIRNAADQHAWPRFYMPGPGRYEIQDGENGPMIPVPELKVGETLKIDTHPRRPTARLYSIEAGENGRNVWAQLKGKFWHAPYEQWSSTEINCTVTGGNTSSQVYCLAAPRFERPW</sequence>
<dbReference type="Proteomes" id="UP001160334">
    <property type="component" value="Unassembled WGS sequence"/>
</dbReference>
<evidence type="ECO:0000313" key="2">
    <source>
        <dbReference type="Proteomes" id="UP001160334"/>
    </source>
</evidence>
<reference evidence="1 2" key="1">
    <citation type="submission" date="2023-04" db="EMBL/GenBank/DDBJ databases">
        <title>Forest soil microbial communities from Buena Vista Peninsula, Colon Province, Panama.</title>
        <authorList>
            <person name="Bouskill N."/>
        </authorList>
    </citation>
    <scope>NUCLEOTIDE SEQUENCE [LARGE SCALE GENOMIC DNA]</scope>
    <source>
        <strain evidence="1 2">CFH S0262</strain>
    </source>
</reference>
<keyword evidence="2" id="KW-1185">Reference proteome</keyword>